<dbReference type="OrthoDB" id="1147827at2"/>
<keyword evidence="2" id="KW-1185">Reference proteome</keyword>
<protein>
    <submittedName>
        <fullName evidence="1">Uncharacterized protein</fullName>
    </submittedName>
</protein>
<dbReference type="Proteomes" id="UP000254572">
    <property type="component" value="Unassembled WGS sequence"/>
</dbReference>
<evidence type="ECO:0000313" key="1">
    <source>
        <dbReference type="EMBL" id="SUX24970.1"/>
    </source>
</evidence>
<gene>
    <name evidence="1" type="ORF">NCTC13294_02175</name>
</gene>
<dbReference type="RefSeq" id="WP_115612311.1">
    <property type="nucleotide sequence ID" value="NZ_JBHLZC010000001.1"/>
</dbReference>
<name>A0A381EDG1_9GAMM</name>
<organism evidence="1 2">
    <name type="scientific">Cardiobacterium valvarum</name>
    <dbReference type="NCBI Taxonomy" id="194702"/>
    <lineage>
        <taxon>Bacteria</taxon>
        <taxon>Pseudomonadati</taxon>
        <taxon>Pseudomonadota</taxon>
        <taxon>Gammaproteobacteria</taxon>
        <taxon>Cardiobacteriales</taxon>
        <taxon>Cardiobacteriaceae</taxon>
        <taxon>Cardiobacterium</taxon>
    </lineage>
</organism>
<sequence>MTPFQQQYTELAARFRKQPNQHNHAAIGALYELKAALERAESTRETADLLTSVNSLLCLHASALQTFAPFADTGERKDIIRLHKLRDQAAWKGDRFALKDIRTLRATLSPIHLSPADITPDGEGGHCLRCGVVILNKTVADGSNIRITLADGAIADYAPRIIATLETLAQYPAAALIDCYNRECSAYVERGADQDWFDMLEIYSVSIHGCDGVLYSNINSGDAYLLDAYLSIQFEDDKLRSMRFGMT</sequence>
<accession>A0A381EDG1</accession>
<evidence type="ECO:0000313" key="2">
    <source>
        <dbReference type="Proteomes" id="UP000254572"/>
    </source>
</evidence>
<proteinExistence type="predicted"/>
<reference evidence="1 2" key="1">
    <citation type="submission" date="2018-06" db="EMBL/GenBank/DDBJ databases">
        <authorList>
            <consortium name="Pathogen Informatics"/>
            <person name="Doyle S."/>
        </authorList>
    </citation>
    <scope>NUCLEOTIDE SEQUENCE [LARGE SCALE GENOMIC DNA]</scope>
    <source>
        <strain evidence="1 2">NCTC13294</strain>
    </source>
</reference>
<dbReference type="AlphaFoldDB" id="A0A381EDG1"/>
<dbReference type="EMBL" id="UFUW01000001">
    <property type="protein sequence ID" value="SUX24970.1"/>
    <property type="molecule type" value="Genomic_DNA"/>
</dbReference>